<dbReference type="OrthoDB" id="10500632at2759"/>
<evidence type="ECO:0000313" key="2">
    <source>
        <dbReference type="EMBL" id="PSS35122.1"/>
    </source>
</evidence>
<reference evidence="2 3" key="1">
    <citation type="submission" date="2017-07" db="EMBL/GenBank/DDBJ databases">
        <title>An improved, manually edited Actinidia chinensis var. chinensis (kiwifruit) genome highlights the challenges associated with draft genomes and gene prediction in plants.</title>
        <authorList>
            <person name="Pilkington S."/>
            <person name="Crowhurst R."/>
            <person name="Hilario E."/>
            <person name="Nardozza S."/>
            <person name="Fraser L."/>
            <person name="Peng Y."/>
            <person name="Gunaseelan K."/>
            <person name="Simpson R."/>
            <person name="Tahir J."/>
            <person name="Deroles S."/>
            <person name="Templeton K."/>
            <person name="Luo Z."/>
            <person name="Davy M."/>
            <person name="Cheng C."/>
            <person name="Mcneilage M."/>
            <person name="Scaglione D."/>
            <person name="Liu Y."/>
            <person name="Zhang Q."/>
            <person name="Datson P."/>
            <person name="De Silva N."/>
            <person name="Gardiner S."/>
            <person name="Bassett H."/>
            <person name="Chagne D."/>
            <person name="Mccallum J."/>
            <person name="Dzierzon H."/>
            <person name="Deng C."/>
            <person name="Wang Y.-Y."/>
            <person name="Barron N."/>
            <person name="Manako K."/>
            <person name="Bowen J."/>
            <person name="Foster T."/>
            <person name="Erridge Z."/>
            <person name="Tiffin H."/>
            <person name="Waite C."/>
            <person name="Davies K."/>
            <person name="Grierson E."/>
            <person name="Laing W."/>
            <person name="Kirk R."/>
            <person name="Chen X."/>
            <person name="Wood M."/>
            <person name="Montefiori M."/>
            <person name="Brummell D."/>
            <person name="Schwinn K."/>
            <person name="Catanach A."/>
            <person name="Fullerton C."/>
            <person name="Li D."/>
            <person name="Meiyalaghan S."/>
            <person name="Nieuwenhuizen N."/>
            <person name="Read N."/>
            <person name="Prakash R."/>
            <person name="Hunter D."/>
            <person name="Zhang H."/>
            <person name="Mckenzie M."/>
            <person name="Knabel M."/>
            <person name="Harris A."/>
            <person name="Allan A."/>
            <person name="Chen A."/>
            <person name="Janssen B."/>
            <person name="Plunkett B."/>
            <person name="Dwamena C."/>
            <person name="Voogd C."/>
            <person name="Leif D."/>
            <person name="Lafferty D."/>
            <person name="Souleyre E."/>
            <person name="Varkonyi-Gasic E."/>
            <person name="Gambi F."/>
            <person name="Hanley J."/>
            <person name="Yao J.-L."/>
            <person name="Cheung J."/>
            <person name="David K."/>
            <person name="Warren B."/>
            <person name="Marsh K."/>
            <person name="Snowden K."/>
            <person name="Lin-Wang K."/>
            <person name="Brian L."/>
            <person name="Martinez-Sanchez M."/>
            <person name="Wang M."/>
            <person name="Ileperuma N."/>
            <person name="Macnee N."/>
            <person name="Campin R."/>
            <person name="Mcatee P."/>
            <person name="Drummond R."/>
            <person name="Espley R."/>
            <person name="Ireland H."/>
            <person name="Wu R."/>
            <person name="Atkinson R."/>
            <person name="Karunairetnam S."/>
            <person name="Bulley S."/>
            <person name="Chunkath S."/>
            <person name="Hanley Z."/>
            <person name="Storey R."/>
            <person name="Thrimawithana A."/>
            <person name="Thomson S."/>
            <person name="David C."/>
            <person name="Testolin R."/>
        </authorList>
    </citation>
    <scope>NUCLEOTIDE SEQUENCE [LARGE SCALE GENOMIC DNA]</scope>
    <source>
        <strain evidence="3">cv. Red5</strain>
        <tissue evidence="2">Young leaf</tissue>
    </source>
</reference>
<keyword evidence="3" id="KW-1185">Reference proteome</keyword>
<dbReference type="Gramene" id="PSS35122">
    <property type="protein sequence ID" value="PSS35122"/>
    <property type="gene ID" value="CEY00_Acc02320"/>
</dbReference>
<feature type="region of interest" description="Disordered" evidence="1">
    <location>
        <begin position="1"/>
        <end position="23"/>
    </location>
</feature>
<protein>
    <submittedName>
        <fullName evidence="2">Tetratricopeptide repeat protein like</fullName>
    </submittedName>
</protein>
<evidence type="ECO:0000313" key="3">
    <source>
        <dbReference type="Proteomes" id="UP000241394"/>
    </source>
</evidence>
<dbReference type="EMBL" id="NKQK01000002">
    <property type="protein sequence ID" value="PSS35122.1"/>
    <property type="molecule type" value="Genomic_DNA"/>
</dbReference>
<accession>A0A2R6RYL6</accession>
<gene>
    <name evidence="2" type="ORF">CEY00_Acc02320</name>
</gene>
<dbReference type="Proteomes" id="UP000241394">
    <property type="component" value="Chromosome LG2"/>
</dbReference>
<evidence type="ECO:0000256" key="1">
    <source>
        <dbReference type="SAM" id="MobiDB-lite"/>
    </source>
</evidence>
<sequence length="101" mass="11332">MTRHRGSVGTNNPRLSSGSNGFEFQEQEAKRGRIVLPLDLGLGLNLSAPKDDRLLGSNEGFSSEQQDQQQQQHHLLCYQSPSLWRIVTRTMFCKSINLSMG</sequence>
<proteinExistence type="predicted"/>
<feature type="region of interest" description="Disordered" evidence="1">
    <location>
        <begin position="53"/>
        <end position="72"/>
    </location>
</feature>
<organism evidence="2 3">
    <name type="scientific">Actinidia chinensis var. chinensis</name>
    <name type="common">Chinese soft-hair kiwi</name>
    <dbReference type="NCBI Taxonomy" id="1590841"/>
    <lineage>
        <taxon>Eukaryota</taxon>
        <taxon>Viridiplantae</taxon>
        <taxon>Streptophyta</taxon>
        <taxon>Embryophyta</taxon>
        <taxon>Tracheophyta</taxon>
        <taxon>Spermatophyta</taxon>
        <taxon>Magnoliopsida</taxon>
        <taxon>eudicotyledons</taxon>
        <taxon>Gunneridae</taxon>
        <taxon>Pentapetalae</taxon>
        <taxon>asterids</taxon>
        <taxon>Ericales</taxon>
        <taxon>Actinidiaceae</taxon>
        <taxon>Actinidia</taxon>
    </lineage>
</organism>
<comment type="caution">
    <text evidence="2">The sequence shown here is derived from an EMBL/GenBank/DDBJ whole genome shotgun (WGS) entry which is preliminary data.</text>
</comment>
<dbReference type="AlphaFoldDB" id="A0A2R6RYL6"/>
<reference evidence="3" key="2">
    <citation type="journal article" date="2018" name="BMC Genomics">
        <title>A manually annotated Actinidia chinensis var. chinensis (kiwifruit) genome highlights the challenges associated with draft genomes and gene prediction in plants.</title>
        <authorList>
            <person name="Pilkington S.M."/>
            <person name="Crowhurst R."/>
            <person name="Hilario E."/>
            <person name="Nardozza S."/>
            <person name="Fraser L."/>
            <person name="Peng Y."/>
            <person name="Gunaseelan K."/>
            <person name="Simpson R."/>
            <person name="Tahir J."/>
            <person name="Deroles S.C."/>
            <person name="Templeton K."/>
            <person name="Luo Z."/>
            <person name="Davy M."/>
            <person name="Cheng C."/>
            <person name="McNeilage M."/>
            <person name="Scaglione D."/>
            <person name="Liu Y."/>
            <person name="Zhang Q."/>
            <person name="Datson P."/>
            <person name="De Silva N."/>
            <person name="Gardiner S.E."/>
            <person name="Bassett H."/>
            <person name="Chagne D."/>
            <person name="McCallum J."/>
            <person name="Dzierzon H."/>
            <person name="Deng C."/>
            <person name="Wang Y.Y."/>
            <person name="Barron L."/>
            <person name="Manako K."/>
            <person name="Bowen J."/>
            <person name="Foster T.M."/>
            <person name="Erridge Z.A."/>
            <person name="Tiffin H."/>
            <person name="Waite C.N."/>
            <person name="Davies K.M."/>
            <person name="Grierson E.P."/>
            <person name="Laing W.A."/>
            <person name="Kirk R."/>
            <person name="Chen X."/>
            <person name="Wood M."/>
            <person name="Montefiori M."/>
            <person name="Brummell D.A."/>
            <person name="Schwinn K.E."/>
            <person name="Catanach A."/>
            <person name="Fullerton C."/>
            <person name="Li D."/>
            <person name="Meiyalaghan S."/>
            <person name="Nieuwenhuizen N."/>
            <person name="Read N."/>
            <person name="Prakash R."/>
            <person name="Hunter D."/>
            <person name="Zhang H."/>
            <person name="McKenzie M."/>
            <person name="Knabel M."/>
            <person name="Harris A."/>
            <person name="Allan A.C."/>
            <person name="Gleave A."/>
            <person name="Chen A."/>
            <person name="Janssen B.J."/>
            <person name="Plunkett B."/>
            <person name="Ampomah-Dwamena C."/>
            <person name="Voogd C."/>
            <person name="Leif D."/>
            <person name="Lafferty D."/>
            <person name="Souleyre E.J.F."/>
            <person name="Varkonyi-Gasic E."/>
            <person name="Gambi F."/>
            <person name="Hanley J."/>
            <person name="Yao J.L."/>
            <person name="Cheung J."/>
            <person name="David K.M."/>
            <person name="Warren B."/>
            <person name="Marsh K."/>
            <person name="Snowden K.C."/>
            <person name="Lin-Wang K."/>
            <person name="Brian L."/>
            <person name="Martinez-Sanchez M."/>
            <person name="Wang M."/>
            <person name="Ileperuma N."/>
            <person name="Macnee N."/>
            <person name="Campin R."/>
            <person name="McAtee P."/>
            <person name="Drummond R.S.M."/>
            <person name="Espley R.V."/>
            <person name="Ireland H.S."/>
            <person name="Wu R."/>
            <person name="Atkinson R.G."/>
            <person name="Karunairetnam S."/>
            <person name="Bulley S."/>
            <person name="Chunkath S."/>
            <person name="Hanley Z."/>
            <person name="Storey R."/>
            <person name="Thrimawithana A.H."/>
            <person name="Thomson S."/>
            <person name="David C."/>
            <person name="Testolin R."/>
            <person name="Huang H."/>
            <person name="Hellens R.P."/>
            <person name="Schaffer R.J."/>
        </authorList>
    </citation>
    <scope>NUCLEOTIDE SEQUENCE [LARGE SCALE GENOMIC DNA]</scope>
    <source>
        <strain evidence="3">cv. Red5</strain>
    </source>
</reference>
<dbReference type="InParanoid" id="A0A2R6RYL6"/>
<name>A0A2R6RYL6_ACTCC</name>
<feature type="compositionally biased region" description="Polar residues" evidence="1">
    <location>
        <begin position="8"/>
        <end position="22"/>
    </location>
</feature>